<evidence type="ECO:0000313" key="9">
    <source>
        <dbReference type="Proteomes" id="UP000265515"/>
    </source>
</evidence>
<protein>
    <submittedName>
        <fullName evidence="8">Uncharacterized protein</fullName>
    </submittedName>
</protein>
<comment type="caution">
    <text evidence="8">The sequence shown here is derived from an EMBL/GenBank/DDBJ whole genome shotgun (WGS) entry which is preliminary data.</text>
</comment>
<keyword evidence="6" id="KW-0539">Nucleus</keyword>
<dbReference type="InterPro" id="IPR009057">
    <property type="entry name" value="Homeodomain-like_sf"/>
</dbReference>
<feature type="compositionally biased region" description="Basic and acidic residues" evidence="7">
    <location>
        <begin position="357"/>
        <end position="369"/>
    </location>
</feature>
<evidence type="ECO:0000256" key="5">
    <source>
        <dbReference type="ARBA" id="ARBA00022895"/>
    </source>
</evidence>
<sequence>MKKRKMHSFFFPSRPVLLPVAAALEQEKKKKKKKERKKKMESRKGGGDGRQGRGGRRERGNGGGLKGASGSGDRPDADWMVRARSLFTRPDGSPMCFAMPRGIGQVSGVLRARIRKLVEDHGGFWGRSEFDDGVVISLGYPEAIDSHRNKVYRHSFVEDCIAAKKLLNAEDYAVNPKASEARKPKRAYTPYTEEDDEKIKEFVKQRVLDPIEKAKLGCGGIRGNKLWQLLEESGIVPHPWSSIKDRFENKLLYEDPLFDEMYKPGRKVQFESEVATGKPAASRSAQGACVDVAEVSKAQYQMSLPPPIEPQPTTVHKDSTVSWNLVNCHINRCTAEGTRDHQQQQQQQQQKQQQQKRQQDEEQRQETRQQKQQQQEDQLQQTRQQQQQQQQQQDVQLQQTQQQKQQQQEDQLQQQQQEQQQQQQSIKSKSLPTATATAGITTTPRTATIATPAPAAPAAPTATGICASSECTEQPLTSRREKHKKASDTYGDSVQETSVQRLFLKRKVSPAHQAYGVGGVAIEVIDVDELSAASSSSSKKARLDDGMDGEELCSARRSAGREKTAGTENKRESEERQQDGSGAVVGLPLACRAMDMAVEEQELSDRFLDLCQRDAEVDVSFAAVAGLSRPPPVALESGGTAAAENRGRGTVYNNEEDESGAWREEEKEVGKSCGVLAHTMDVNESASHADPQTMDSADVVVMGITSVAAEARPHNDPYDDAEGNDIVDVHESARLADPGRMDSADAMAIPSATATGAHHRNEPCDDSKGKEDLSIAEPTTRRIGIAADLVDRRKDDTRDGESGPAVPGEAADVNNKCEEAGAEGAQAKESGRVHRESGGVLRDGTGFLLLTATDSPGVQGATAALMRREDAKQPPEQGNRAREGEKGELRLARKGVKCASEERRKEIRTWVEDMMEHAKASCEDVLTVLWSVSGVFEAAEKILKDSRGTWRDKLGNLDWPEEDNDILVKVVNAVGTMEDVEKILGCGDEGMTVLRAKYTGSQIRRRILFLRS</sequence>
<dbReference type="STRING" id="69332.A0A388KG90"/>
<accession>A0A388KG90</accession>
<gene>
    <name evidence="8" type="ORF">CBR_g3763</name>
</gene>
<dbReference type="EMBL" id="BFEA01000109">
    <property type="protein sequence ID" value="GBG69065.1"/>
    <property type="molecule type" value="Genomic_DNA"/>
</dbReference>
<feature type="compositionally biased region" description="Basic residues" evidence="7">
    <location>
        <begin position="29"/>
        <end position="41"/>
    </location>
</feature>
<evidence type="ECO:0000256" key="3">
    <source>
        <dbReference type="ARBA" id="ARBA00010467"/>
    </source>
</evidence>
<dbReference type="PANTHER" id="PTHR16466:SF6">
    <property type="entry name" value="TELOMERIC REPEAT-BINDING FACTOR 2-INTERACTING PROTEIN 1"/>
    <property type="match status" value="1"/>
</dbReference>
<comment type="similarity">
    <text evidence="3">Belongs to the RAP1 family.</text>
</comment>
<dbReference type="OrthoDB" id="435460at2759"/>
<evidence type="ECO:0000256" key="7">
    <source>
        <dbReference type="SAM" id="MobiDB-lite"/>
    </source>
</evidence>
<evidence type="ECO:0000256" key="2">
    <source>
        <dbReference type="ARBA" id="ARBA00004574"/>
    </source>
</evidence>
<feature type="compositionally biased region" description="Low complexity" evidence="7">
    <location>
        <begin position="343"/>
        <end position="356"/>
    </location>
</feature>
<feature type="compositionally biased region" description="Gly residues" evidence="7">
    <location>
        <begin position="61"/>
        <end position="70"/>
    </location>
</feature>
<dbReference type="OMA" id="KCASEER"/>
<feature type="compositionally biased region" description="Basic and acidic residues" evidence="7">
    <location>
        <begin position="559"/>
        <end position="578"/>
    </location>
</feature>
<dbReference type="GO" id="GO:0070187">
    <property type="term" value="C:shelterin complex"/>
    <property type="evidence" value="ECO:0007669"/>
    <property type="project" value="TreeGrafter"/>
</dbReference>
<dbReference type="GO" id="GO:0010833">
    <property type="term" value="P:telomere maintenance via telomere lengthening"/>
    <property type="evidence" value="ECO:0007669"/>
    <property type="project" value="TreeGrafter"/>
</dbReference>
<dbReference type="GO" id="GO:0031848">
    <property type="term" value="P:protection from non-homologous end joining at telomere"/>
    <property type="evidence" value="ECO:0007669"/>
    <property type="project" value="TreeGrafter"/>
</dbReference>
<name>A0A388KG90_CHABU</name>
<dbReference type="AlphaFoldDB" id="A0A388KG90"/>
<feature type="compositionally biased region" description="Basic and acidic residues" evidence="7">
    <location>
        <begin position="42"/>
        <end position="60"/>
    </location>
</feature>
<dbReference type="Proteomes" id="UP000265515">
    <property type="component" value="Unassembled WGS sequence"/>
</dbReference>
<evidence type="ECO:0000256" key="6">
    <source>
        <dbReference type="ARBA" id="ARBA00023242"/>
    </source>
</evidence>
<evidence type="ECO:0000313" key="8">
    <source>
        <dbReference type="EMBL" id="GBG69065.1"/>
    </source>
</evidence>
<evidence type="ECO:0000256" key="1">
    <source>
        <dbReference type="ARBA" id="ARBA00004123"/>
    </source>
</evidence>
<organism evidence="8 9">
    <name type="scientific">Chara braunii</name>
    <name type="common">Braun's stonewort</name>
    <dbReference type="NCBI Taxonomy" id="69332"/>
    <lineage>
        <taxon>Eukaryota</taxon>
        <taxon>Viridiplantae</taxon>
        <taxon>Streptophyta</taxon>
        <taxon>Charophyceae</taxon>
        <taxon>Charales</taxon>
        <taxon>Characeae</taxon>
        <taxon>Chara</taxon>
    </lineage>
</organism>
<dbReference type="InterPro" id="IPR039595">
    <property type="entry name" value="TE2IP/Rap1"/>
</dbReference>
<reference evidence="8 9" key="1">
    <citation type="journal article" date="2018" name="Cell">
        <title>The Chara Genome: Secondary Complexity and Implications for Plant Terrestrialization.</title>
        <authorList>
            <person name="Nishiyama T."/>
            <person name="Sakayama H."/>
            <person name="Vries J.D."/>
            <person name="Buschmann H."/>
            <person name="Saint-Marcoux D."/>
            <person name="Ullrich K.K."/>
            <person name="Haas F.B."/>
            <person name="Vanderstraeten L."/>
            <person name="Becker D."/>
            <person name="Lang D."/>
            <person name="Vosolsobe S."/>
            <person name="Rombauts S."/>
            <person name="Wilhelmsson P.K.I."/>
            <person name="Janitza P."/>
            <person name="Kern R."/>
            <person name="Heyl A."/>
            <person name="Rumpler F."/>
            <person name="Villalobos L.I.A.C."/>
            <person name="Clay J.M."/>
            <person name="Skokan R."/>
            <person name="Toyoda A."/>
            <person name="Suzuki Y."/>
            <person name="Kagoshima H."/>
            <person name="Schijlen E."/>
            <person name="Tajeshwar N."/>
            <person name="Catarino B."/>
            <person name="Hetherington A.J."/>
            <person name="Saltykova A."/>
            <person name="Bonnot C."/>
            <person name="Breuninger H."/>
            <person name="Symeonidi A."/>
            <person name="Radhakrishnan G.V."/>
            <person name="Van Nieuwerburgh F."/>
            <person name="Deforce D."/>
            <person name="Chang C."/>
            <person name="Karol K.G."/>
            <person name="Hedrich R."/>
            <person name="Ulvskov P."/>
            <person name="Glockner G."/>
            <person name="Delwiche C.F."/>
            <person name="Petrasek J."/>
            <person name="Van de Peer Y."/>
            <person name="Friml J."/>
            <person name="Beilby M."/>
            <person name="Dolan L."/>
            <person name="Kohara Y."/>
            <person name="Sugano S."/>
            <person name="Fujiyama A."/>
            <person name="Delaux P.-M."/>
            <person name="Quint M."/>
            <person name="TheiBen G."/>
            <person name="Hagemann M."/>
            <person name="Harholt J."/>
            <person name="Dunand C."/>
            <person name="Zachgo S."/>
            <person name="Langdale J."/>
            <person name="Maumus F."/>
            <person name="Straeten D.V.D."/>
            <person name="Gould S.B."/>
            <person name="Rensing S.A."/>
        </authorList>
    </citation>
    <scope>NUCLEOTIDE SEQUENCE [LARGE SCALE GENOMIC DNA]</scope>
    <source>
        <strain evidence="8 9">S276</strain>
    </source>
</reference>
<keyword evidence="5" id="KW-0779">Telomere</keyword>
<dbReference type="SUPFAM" id="SSF46689">
    <property type="entry name" value="Homeodomain-like"/>
    <property type="match status" value="1"/>
</dbReference>
<proteinExistence type="inferred from homology"/>
<feature type="region of interest" description="Disordered" evidence="7">
    <location>
        <begin position="867"/>
        <end position="887"/>
    </location>
</feature>
<dbReference type="Gramene" id="GBG69065">
    <property type="protein sequence ID" value="GBG69065"/>
    <property type="gene ID" value="CBR_g3763"/>
</dbReference>
<evidence type="ECO:0000256" key="4">
    <source>
        <dbReference type="ARBA" id="ARBA00022454"/>
    </source>
</evidence>
<feature type="region of interest" description="Disordered" evidence="7">
    <location>
        <begin position="20"/>
        <end position="77"/>
    </location>
</feature>
<feature type="compositionally biased region" description="Basic and acidic residues" evidence="7">
    <location>
        <begin position="789"/>
        <end position="801"/>
    </location>
</feature>
<dbReference type="GO" id="GO:0042162">
    <property type="term" value="F:telomeric DNA binding"/>
    <property type="evidence" value="ECO:0007669"/>
    <property type="project" value="TreeGrafter"/>
</dbReference>
<feature type="region of interest" description="Disordered" evidence="7">
    <location>
        <begin position="423"/>
        <end position="495"/>
    </location>
</feature>
<dbReference type="CDD" id="cd11655">
    <property type="entry name" value="rap1_myb-like"/>
    <property type="match status" value="1"/>
</dbReference>
<feature type="region of interest" description="Disordered" evidence="7">
    <location>
        <begin position="339"/>
        <end position="374"/>
    </location>
</feature>
<dbReference type="PANTHER" id="PTHR16466">
    <property type="entry name" value="TELOMERE REPEAT-BINDING FACTOR 2-INTERACTING PROTEIN 1"/>
    <property type="match status" value="1"/>
</dbReference>
<dbReference type="Gene3D" id="1.10.10.60">
    <property type="entry name" value="Homeodomain-like"/>
    <property type="match status" value="1"/>
</dbReference>
<keyword evidence="4" id="KW-0158">Chromosome</keyword>
<comment type="subcellular location">
    <subcellularLocation>
        <location evidence="2">Chromosome</location>
        <location evidence="2">Telomere</location>
    </subcellularLocation>
    <subcellularLocation>
        <location evidence="1">Nucleus</location>
    </subcellularLocation>
</comment>
<feature type="region of interest" description="Disordered" evidence="7">
    <location>
        <begin position="554"/>
        <end position="581"/>
    </location>
</feature>
<keyword evidence="9" id="KW-1185">Reference proteome</keyword>
<feature type="region of interest" description="Disordered" evidence="7">
    <location>
        <begin position="785"/>
        <end position="814"/>
    </location>
</feature>
<feature type="compositionally biased region" description="Low complexity" evidence="7">
    <location>
        <begin position="432"/>
        <end position="464"/>
    </location>
</feature>